<dbReference type="InterPro" id="IPR045584">
    <property type="entry name" value="Pilin-like"/>
</dbReference>
<dbReference type="Pfam" id="PF07963">
    <property type="entry name" value="N_methyl"/>
    <property type="match status" value="1"/>
</dbReference>
<dbReference type="InterPro" id="IPR002416">
    <property type="entry name" value="T2SS_protein-GspH"/>
</dbReference>
<organism evidence="7 8">
    <name type="scientific">Chthonomonas calidirosea (strain DSM 23976 / ICMP 18418 / T49)</name>
    <dbReference type="NCBI Taxonomy" id="1303518"/>
    <lineage>
        <taxon>Bacteria</taxon>
        <taxon>Bacillati</taxon>
        <taxon>Armatimonadota</taxon>
        <taxon>Chthonomonadia</taxon>
        <taxon>Chthonomonadales</taxon>
        <taxon>Chthonomonadaceae</taxon>
        <taxon>Chthonomonas</taxon>
    </lineage>
</organism>
<dbReference type="InterPro" id="IPR012902">
    <property type="entry name" value="N_methyl_site"/>
</dbReference>
<feature type="transmembrane region" description="Helical" evidence="6">
    <location>
        <begin position="12"/>
        <end position="32"/>
    </location>
</feature>
<evidence type="ECO:0000256" key="3">
    <source>
        <dbReference type="ARBA" id="ARBA00022692"/>
    </source>
</evidence>
<keyword evidence="5 6" id="KW-0472">Membrane</keyword>
<dbReference type="GO" id="GO:0015627">
    <property type="term" value="C:type II protein secretion system complex"/>
    <property type="evidence" value="ECO:0007669"/>
    <property type="project" value="InterPro"/>
</dbReference>
<accession>S0ESB8</accession>
<comment type="subcellular location">
    <subcellularLocation>
        <location evidence="1">Membrane</location>
        <topology evidence="1">Single-pass membrane protein</topology>
    </subcellularLocation>
</comment>
<dbReference type="PROSITE" id="PS00409">
    <property type="entry name" value="PROKAR_NTER_METHYL"/>
    <property type="match status" value="1"/>
</dbReference>
<dbReference type="NCBIfam" id="TIGR02532">
    <property type="entry name" value="IV_pilin_GFxxxE"/>
    <property type="match status" value="1"/>
</dbReference>
<dbReference type="Gene3D" id="3.30.700.10">
    <property type="entry name" value="Glycoprotein, Type 4 Pilin"/>
    <property type="match status" value="1"/>
</dbReference>
<dbReference type="InParanoid" id="S0ESB8"/>
<evidence type="ECO:0000256" key="2">
    <source>
        <dbReference type="ARBA" id="ARBA00022481"/>
    </source>
</evidence>
<sequence length="184" mass="19910">MKKRGKRGFTLIELLTVILIIAIAAGIVVPAYDRFYAKRQFNEKVGEVESLFNEAHRQAIALDETVTVQWDPAHNAFLLLVPLQPPPTDTPVALQQDVTSQPMPQSQLVELGDDVRVLSFTPIQPSVTSGSLGGMTQVNFYGDGTCDGAQISLVSAQGYETDLLLQPATSQIESPNVSSETQGP</sequence>
<dbReference type="GO" id="GO:0015628">
    <property type="term" value="P:protein secretion by the type II secretion system"/>
    <property type="evidence" value="ECO:0007669"/>
    <property type="project" value="InterPro"/>
</dbReference>
<dbReference type="RefSeq" id="WP_016481593.1">
    <property type="nucleotide sequence ID" value="NC_021487.1"/>
</dbReference>
<dbReference type="GO" id="GO:0016020">
    <property type="term" value="C:membrane"/>
    <property type="evidence" value="ECO:0007669"/>
    <property type="project" value="UniProtKB-SubCell"/>
</dbReference>
<evidence type="ECO:0000256" key="1">
    <source>
        <dbReference type="ARBA" id="ARBA00004167"/>
    </source>
</evidence>
<keyword evidence="8" id="KW-1185">Reference proteome</keyword>
<dbReference type="PATRIC" id="fig|1303518.3.peg.192"/>
<dbReference type="AlphaFoldDB" id="S0ESB8"/>
<name>S0ESB8_CHTCT</name>
<dbReference type="EMBL" id="HF951689">
    <property type="protein sequence ID" value="CCW34029.1"/>
    <property type="molecule type" value="Genomic_DNA"/>
</dbReference>
<protein>
    <submittedName>
        <fullName evidence="7">Prepilin-type N-terminal cleavage/methylation domain</fullName>
    </submittedName>
</protein>
<evidence type="ECO:0000256" key="4">
    <source>
        <dbReference type="ARBA" id="ARBA00022989"/>
    </source>
</evidence>
<gene>
    <name evidence="7" type="ORF">CCALI_00192</name>
</gene>
<keyword evidence="4 6" id="KW-1133">Transmembrane helix</keyword>
<dbReference type="HOGENOM" id="CLU_1465751_0_0_0"/>
<dbReference type="Proteomes" id="UP000014227">
    <property type="component" value="Chromosome I"/>
</dbReference>
<dbReference type="KEGG" id="ccz:CCALI_00192"/>
<keyword evidence="3 6" id="KW-0812">Transmembrane</keyword>
<proteinExistence type="predicted"/>
<keyword evidence="2" id="KW-0488">Methylation</keyword>
<evidence type="ECO:0000313" key="7">
    <source>
        <dbReference type="EMBL" id="CCW34029.1"/>
    </source>
</evidence>
<dbReference type="SUPFAM" id="SSF54523">
    <property type="entry name" value="Pili subunits"/>
    <property type="match status" value="1"/>
</dbReference>
<dbReference type="STRING" id="454171.CP488_00965"/>
<reference evidence="8" key="1">
    <citation type="submission" date="2013-03" db="EMBL/GenBank/DDBJ databases">
        <title>Genome sequence of Chthonomonas calidirosea, the first sequenced genome from the Armatimonadetes phylum (formally candidate division OP10).</title>
        <authorList>
            <person name="Lee K.C.Y."/>
            <person name="Morgan X.C."/>
            <person name="Dunfield P.F."/>
            <person name="Tamas I."/>
            <person name="Houghton K.M."/>
            <person name="Vyssotski M."/>
            <person name="Ryan J.L.J."/>
            <person name="Lagutin K."/>
            <person name="McDonald I.R."/>
            <person name="Stott M.B."/>
        </authorList>
    </citation>
    <scope>NUCLEOTIDE SEQUENCE [LARGE SCALE GENOMIC DNA]</scope>
    <source>
        <strain evidence="8">DSM 23976 / ICMP 18418 / T49</strain>
    </source>
</reference>
<evidence type="ECO:0000313" key="8">
    <source>
        <dbReference type="Proteomes" id="UP000014227"/>
    </source>
</evidence>
<dbReference type="PRINTS" id="PR00885">
    <property type="entry name" value="BCTERIALGSPH"/>
</dbReference>
<evidence type="ECO:0000256" key="5">
    <source>
        <dbReference type="ARBA" id="ARBA00023136"/>
    </source>
</evidence>
<evidence type="ECO:0000256" key="6">
    <source>
        <dbReference type="SAM" id="Phobius"/>
    </source>
</evidence>